<feature type="transmembrane region" description="Helical" evidence="1">
    <location>
        <begin position="37"/>
        <end position="59"/>
    </location>
</feature>
<comment type="caution">
    <text evidence="2">The sequence shown here is derived from an EMBL/GenBank/DDBJ whole genome shotgun (WGS) entry which is preliminary data.</text>
</comment>
<keyword evidence="1" id="KW-0472">Membrane</keyword>
<keyword evidence="1" id="KW-0812">Transmembrane</keyword>
<keyword evidence="1" id="KW-1133">Transmembrane helix</keyword>
<gene>
    <name evidence="2" type="ORF">BVJ53_10915</name>
</gene>
<sequence length="62" mass="7000">MTSKKENLIDKDIAQRVKKENEEITKPSKDHVKVSTVVQVTVALLLAVMVLFGLVYSLIQIF</sequence>
<dbReference type="Proteomes" id="UP000290475">
    <property type="component" value="Unassembled WGS sequence"/>
</dbReference>
<protein>
    <submittedName>
        <fullName evidence="2">Uncharacterized protein</fullName>
    </submittedName>
</protein>
<evidence type="ECO:0000313" key="2">
    <source>
        <dbReference type="EMBL" id="RXT20518.1"/>
    </source>
</evidence>
<dbReference type="AlphaFoldDB" id="A0A4Q1TRG4"/>
<evidence type="ECO:0000313" key="3">
    <source>
        <dbReference type="Proteomes" id="UP000290475"/>
    </source>
</evidence>
<evidence type="ECO:0000256" key="1">
    <source>
        <dbReference type="SAM" id="Phobius"/>
    </source>
</evidence>
<organism evidence="2 3">
    <name type="scientific">Lacticaseibacillus chiayiensis</name>
    <dbReference type="NCBI Taxonomy" id="2100821"/>
    <lineage>
        <taxon>Bacteria</taxon>
        <taxon>Bacillati</taxon>
        <taxon>Bacillota</taxon>
        <taxon>Bacilli</taxon>
        <taxon>Lactobacillales</taxon>
        <taxon>Lactobacillaceae</taxon>
        <taxon>Lacticaseibacillus</taxon>
    </lineage>
</organism>
<proteinExistence type="predicted"/>
<accession>A0A4Q1TRG4</accession>
<reference evidence="2 3" key="1">
    <citation type="submission" date="2017-01" db="EMBL/GenBank/DDBJ databases">
        <title>Lactobacillus chiayiensis sp. nov., a lactic acid bacterium isolated from compost.</title>
        <authorList>
            <person name="Huang C.-H."/>
        </authorList>
    </citation>
    <scope>NUCLEOTIDE SEQUENCE [LARGE SCALE GENOMIC DNA]</scope>
    <source>
        <strain evidence="3">chh01</strain>
    </source>
</reference>
<name>A0A4Q1TRG4_9LACO</name>
<dbReference type="EMBL" id="MSSM01000029">
    <property type="protein sequence ID" value="RXT20518.1"/>
    <property type="molecule type" value="Genomic_DNA"/>
</dbReference>